<organism evidence="2 3">
    <name type="scientific">Aeromonas phage Aes508</name>
    <dbReference type="NCBI Taxonomy" id="1198013"/>
    <lineage>
        <taxon>Viruses</taxon>
        <taxon>Duplodnaviria</taxon>
        <taxon>Heunggongvirae</taxon>
        <taxon>Uroviricota</taxon>
        <taxon>Caudoviricetes</taxon>
        <taxon>Pantevenvirales</taxon>
        <taxon>Straboviridae</taxon>
        <taxon>Tulanevirus</taxon>
        <taxon>Tulanevirus aes508</taxon>
    </lineage>
</organism>
<keyword evidence="1" id="KW-1133">Transmembrane helix</keyword>
<dbReference type="KEGG" id="vg:14016876"/>
<protein>
    <submittedName>
        <fullName evidence="2">Putative phage protein</fullName>
    </submittedName>
</protein>
<keyword evidence="3" id="KW-1185">Reference proteome</keyword>
<dbReference type="RefSeq" id="YP_007010699.1">
    <property type="nucleotide sequence ID" value="NC_019543.1"/>
</dbReference>
<name>J7KI41_9CAUD</name>
<gene>
    <name evidence="2" type="ORF">Aes508_008</name>
</gene>
<evidence type="ECO:0000313" key="2">
    <source>
        <dbReference type="EMBL" id="AFQ97092.1"/>
    </source>
</evidence>
<evidence type="ECO:0000256" key="1">
    <source>
        <dbReference type="SAM" id="Phobius"/>
    </source>
</evidence>
<keyword evidence="1" id="KW-0812">Transmembrane</keyword>
<keyword evidence="1" id="KW-0472">Membrane</keyword>
<dbReference type="EMBL" id="JN377894">
    <property type="protein sequence ID" value="AFQ97092.1"/>
    <property type="molecule type" value="Genomic_DNA"/>
</dbReference>
<dbReference type="Proteomes" id="UP000003289">
    <property type="component" value="Segment"/>
</dbReference>
<proteinExistence type="predicted"/>
<feature type="transmembrane region" description="Helical" evidence="1">
    <location>
        <begin position="6"/>
        <end position="24"/>
    </location>
</feature>
<accession>J7KI41</accession>
<evidence type="ECO:0000313" key="3">
    <source>
        <dbReference type="Proteomes" id="UP000003289"/>
    </source>
</evidence>
<dbReference type="GeneID" id="14016876"/>
<sequence>MDDESMYQVIFIIVVSAVLIACYVSMWDDHWKNKCETEITAMNAWLKKYSMTMRLKGNKIGPFAKWVIITDGTNVDLANCKGIGFRKLYKTLVKVRKDSIADPILDQTGNLASLLYKSQMKDAKKSIWED</sequence>
<reference evidence="2 3" key="1">
    <citation type="submission" date="2011-07" db="EMBL/GenBank/DDBJ databases">
        <title>Aeromonas salmonicida phage Aes508 complete genome.</title>
        <authorList>
            <person name="Petrov V.M."/>
            <person name="Ratnayaka S."/>
            <person name="Karam J.D."/>
        </authorList>
    </citation>
    <scope>NUCLEOTIDE SEQUENCE [LARGE SCALE GENOMIC DNA]</scope>
</reference>